<dbReference type="CDD" id="cd00077">
    <property type="entry name" value="HDc"/>
    <property type="match status" value="1"/>
</dbReference>
<evidence type="ECO:0000256" key="2">
    <source>
        <dbReference type="SAM" id="Phobius"/>
    </source>
</evidence>
<keyword evidence="5" id="KW-1185">Reference proteome</keyword>
<dbReference type="InterPro" id="IPR003607">
    <property type="entry name" value="HD/PDEase_dom"/>
</dbReference>
<evidence type="ECO:0000313" key="4">
    <source>
        <dbReference type="EMBL" id="MDH8678408.1"/>
    </source>
</evidence>
<dbReference type="Gene3D" id="1.10.3210.10">
    <property type="entry name" value="Hypothetical protein af1432"/>
    <property type="match status" value="1"/>
</dbReference>
<dbReference type="Pfam" id="PF07697">
    <property type="entry name" value="7TMR-HDED"/>
    <property type="match status" value="1"/>
</dbReference>
<dbReference type="SUPFAM" id="SSF109604">
    <property type="entry name" value="HD-domain/PDEase-like"/>
    <property type="match status" value="1"/>
</dbReference>
<comment type="caution">
    <text evidence="4">The sequence shown here is derived from an EMBL/GenBank/DDBJ whole genome shotgun (WGS) entry which is preliminary data.</text>
</comment>
<keyword evidence="2" id="KW-1133">Transmembrane helix</keyword>
<feature type="transmembrane region" description="Helical" evidence="2">
    <location>
        <begin position="287"/>
        <end position="306"/>
    </location>
</feature>
<reference evidence="4 5" key="1">
    <citation type="submission" date="2023-04" db="EMBL/GenBank/DDBJ databases">
        <title>Fusibacter bizertensis strain WBS, isolated from littoral bottom sediments of the Arctic seas - biochemical and genomic analysis.</title>
        <authorList>
            <person name="Brioukhanov A.L."/>
        </authorList>
    </citation>
    <scope>NUCLEOTIDE SEQUENCE [LARGE SCALE GENOMIC DNA]</scope>
    <source>
        <strain evidence="4 5">WBS</strain>
    </source>
</reference>
<sequence>MAQNKNSNKKTKNKKNSQNRKFLHLKVRNKELLINFSMMFFSLLIVFFTLNNANFYGIYNYQPGNTIQEDIYLQNDIVDIAATDALKQQKAAEVEPIMYVDFSKQVESKKSLNEFFTRLSEIKSDYSEDIELMKKIYAGIERKNIYNITSEELMTLITLNNEKLSLLQNYATDITVENMSSGLTEIEKIEAVSTIQNYIEAQSDISDFDKGILLKLISGVLVENKFVDQVKTTQKIDTELAKIEDVVYKSGTLFLAKGTILSDANYNLLKSGGVIVESTWDSVTMKLGLILMLVMLWGILHMYLSFFEKDIMASPKKYGILISLFLTFFLSAGFFYDISPYLIPLPAFSILASIMITPTIAIYFGIGLLILISMQTGLSAYTLIAYLLTILITRALVKNIKQRSQVVGIGLYVSLVLVVFTLTQGIINKTEISNLPLSILFAASNGVLSAILSIGIMPFFESFFDVLTPFKLLELSNPNRPLLKRLLIEAPGTYHHSILVGNLAETAAHDVGANSLLTRVSSFYHDVGKLERPYYYKENQVGHENPHDKLPPQVSANFIKNHMSYGVDLLQKNKLPKEIIDVVKAHHGTSLIKYFYHREQLNNPEVDIARFLYSGPKPDSKESVILMLADSVEAAVRSLEEPTQESITNLIDKIIAQKISENQFSNANLTFRELEIIKNSFLNVLSGIFHERIAYPEINMNQISKNAFDQTEQKEK</sequence>
<dbReference type="InterPro" id="IPR006674">
    <property type="entry name" value="HD_domain"/>
</dbReference>
<feature type="transmembrane region" description="Helical" evidence="2">
    <location>
        <begin position="439"/>
        <end position="460"/>
    </location>
</feature>
<accession>A0ABT6NDB7</accession>
<protein>
    <submittedName>
        <fullName evidence="4">HDIG domain-containing protein</fullName>
    </submittedName>
</protein>
<dbReference type="InterPro" id="IPR011624">
    <property type="entry name" value="Metal-dep_PHydrolase_7TM_extra"/>
</dbReference>
<proteinExistence type="predicted"/>
<dbReference type="NCBIfam" id="TIGR00277">
    <property type="entry name" value="HDIG"/>
    <property type="match status" value="1"/>
</dbReference>
<gene>
    <name evidence="4" type="ORF">QE109_09640</name>
</gene>
<dbReference type="PANTHER" id="PTHR36442:SF1">
    <property type="entry name" value="CYCLIC-DI-AMP PHOSPHODIESTERASE PGPH"/>
    <property type="match status" value="1"/>
</dbReference>
<feature type="compositionally biased region" description="Basic residues" evidence="1">
    <location>
        <begin position="7"/>
        <end position="20"/>
    </location>
</feature>
<evidence type="ECO:0000313" key="5">
    <source>
        <dbReference type="Proteomes" id="UP001158045"/>
    </source>
</evidence>
<feature type="transmembrane region" description="Helical" evidence="2">
    <location>
        <begin position="348"/>
        <end position="371"/>
    </location>
</feature>
<feature type="transmembrane region" description="Helical" evidence="2">
    <location>
        <begin position="32"/>
        <end position="50"/>
    </location>
</feature>
<dbReference type="EMBL" id="JARYZI010000005">
    <property type="protein sequence ID" value="MDH8678408.1"/>
    <property type="molecule type" value="Genomic_DNA"/>
</dbReference>
<feature type="transmembrane region" description="Helical" evidence="2">
    <location>
        <begin position="318"/>
        <end position="336"/>
    </location>
</feature>
<dbReference type="InterPro" id="IPR011621">
    <property type="entry name" value="Metal-dep_PHydrolase_7TM_intra"/>
</dbReference>
<dbReference type="Pfam" id="PF01966">
    <property type="entry name" value="HD"/>
    <property type="match status" value="1"/>
</dbReference>
<feature type="region of interest" description="Disordered" evidence="1">
    <location>
        <begin position="1"/>
        <end position="20"/>
    </location>
</feature>
<dbReference type="Proteomes" id="UP001158045">
    <property type="component" value="Unassembled WGS sequence"/>
</dbReference>
<evidence type="ECO:0000256" key="1">
    <source>
        <dbReference type="SAM" id="MobiDB-lite"/>
    </source>
</evidence>
<feature type="transmembrane region" description="Helical" evidence="2">
    <location>
        <begin position="409"/>
        <end position="427"/>
    </location>
</feature>
<dbReference type="Pfam" id="PF07698">
    <property type="entry name" value="7TM-7TMR_HD"/>
    <property type="match status" value="1"/>
</dbReference>
<dbReference type="InterPro" id="IPR006675">
    <property type="entry name" value="HDIG_dom"/>
</dbReference>
<name>A0ABT6NDB7_9FIRM</name>
<dbReference type="InterPro" id="IPR052722">
    <property type="entry name" value="PgpH_phosphodiesterase"/>
</dbReference>
<feature type="transmembrane region" description="Helical" evidence="2">
    <location>
        <begin position="378"/>
        <end position="397"/>
    </location>
</feature>
<feature type="domain" description="HD/PDEase" evidence="3">
    <location>
        <begin position="489"/>
        <end position="644"/>
    </location>
</feature>
<keyword evidence="2" id="KW-0472">Membrane</keyword>
<dbReference type="RefSeq" id="WP_281094251.1">
    <property type="nucleotide sequence ID" value="NZ_JARYZI010000005.1"/>
</dbReference>
<dbReference type="SMART" id="SM00471">
    <property type="entry name" value="HDc"/>
    <property type="match status" value="1"/>
</dbReference>
<dbReference type="PANTHER" id="PTHR36442">
    <property type="entry name" value="CYCLIC-DI-AMP PHOSPHODIESTERASE PGPH"/>
    <property type="match status" value="1"/>
</dbReference>
<evidence type="ECO:0000259" key="3">
    <source>
        <dbReference type="SMART" id="SM00471"/>
    </source>
</evidence>
<keyword evidence="2" id="KW-0812">Transmembrane</keyword>
<organism evidence="4 5">
    <name type="scientific">Fusibacter bizertensis</name>
    <dbReference type="NCBI Taxonomy" id="1488331"/>
    <lineage>
        <taxon>Bacteria</taxon>
        <taxon>Bacillati</taxon>
        <taxon>Bacillota</taxon>
        <taxon>Clostridia</taxon>
        <taxon>Eubacteriales</taxon>
        <taxon>Eubacteriales Family XII. Incertae Sedis</taxon>
        <taxon>Fusibacter</taxon>
    </lineage>
</organism>